<dbReference type="Pfam" id="PF13530">
    <property type="entry name" value="SCP2_2"/>
    <property type="match status" value="1"/>
</dbReference>
<keyword evidence="3 4" id="KW-0012">Acyltransferase</keyword>
<dbReference type="Pfam" id="PF13527">
    <property type="entry name" value="Acetyltransf_9"/>
    <property type="match status" value="1"/>
</dbReference>
<dbReference type="HAMAP" id="MF_01812">
    <property type="entry name" value="Eis"/>
    <property type="match status" value="1"/>
</dbReference>
<protein>
    <submittedName>
        <fullName evidence="6">GNAT family N-acetyltransferase</fullName>
    </submittedName>
</protein>
<dbReference type="Pfam" id="PF17668">
    <property type="entry name" value="Acetyltransf_17"/>
    <property type="match status" value="1"/>
</dbReference>
<reference evidence="6 7" key="1">
    <citation type="journal article" date="2019" name="Int. J. Syst. Evol. Microbiol.">
        <title>The Global Catalogue of Microorganisms (GCM) 10K type strain sequencing project: providing services to taxonomists for standard genome sequencing and annotation.</title>
        <authorList>
            <consortium name="The Broad Institute Genomics Platform"/>
            <consortium name="The Broad Institute Genome Sequencing Center for Infectious Disease"/>
            <person name="Wu L."/>
            <person name="Ma J."/>
        </authorList>
    </citation>
    <scope>NUCLEOTIDE SEQUENCE [LARGE SCALE GENOMIC DNA]</scope>
    <source>
        <strain evidence="6 7">JCM 14559</strain>
    </source>
</reference>
<feature type="binding site" evidence="4">
    <location>
        <begin position="92"/>
        <end position="97"/>
    </location>
    <ligand>
        <name>acetyl-CoA</name>
        <dbReference type="ChEBI" id="CHEBI:57288"/>
    </ligand>
</feature>
<dbReference type="InterPro" id="IPR025559">
    <property type="entry name" value="Eis_dom"/>
</dbReference>
<dbReference type="PANTHER" id="PTHR37817:SF1">
    <property type="entry name" value="N-ACETYLTRANSFERASE EIS"/>
    <property type="match status" value="1"/>
</dbReference>
<organism evidence="6 7">
    <name type="scientific">Kitasatospora saccharophila</name>
    <dbReference type="NCBI Taxonomy" id="407973"/>
    <lineage>
        <taxon>Bacteria</taxon>
        <taxon>Bacillati</taxon>
        <taxon>Actinomycetota</taxon>
        <taxon>Actinomycetes</taxon>
        <taxon>Kitasatosporales</taxon>
        <taxon>Streptomycetaceae</taxon>
        <taxon>Kitasatospora</taxon>
    </lineage>
</organism>
<dbReference type="InterPro" id="IPR051554">
    <property type="entry name" value="Acetyltransferase_Eis"/>
</dbReference>
<dbReference type="NCBIfam" id="NF002367">
    <property type="entry name" value="PRK01346.1-4"/>
    <property type="match status" value="1"/>
</dbReference>
<evidence type="ECO:0000256" key="2">
    <source>
        <dbReference type="ARBA" id="ARBA00022679"/>
    </source>
</evidence>
<comment type="subunit">
    <text evidence="4">Homohexamer; trimer of dimers.</text>
</comment>
<feature type="binding site" evidence="4">
    <location>
        <begin position="84"/>
        <end position="86"/>
    </location>
    <ligand>
        <name>acetyl-CoA</name>
        <dbReference type="ChEBI" id="CHEBI:57288"/>
    </ligand>
</feature>
<dbReference type="CDD" id="cd04301">
    <property type="entry name" value="NAT_SF"/>
    <property type="match status" value="1"/>
</dbReference>
<evidence type="ECO:0000256" key="3">
    <source>
        <dbReference type="ARBA" id="ARBA00023315"/>
    </source>
</evidence>
<sequence length="405" mass="44250">MTDIRPSGEQDHQLFVETMHAAFGLLPDPPGEDGTGVWWSAFEPERGLLARDADGRAIGTAGAYTFELTLPGGALVPVSGVTAVGVLPSHRRRGVLTAMMRRQLADLRERGEVLSVLLASEAVIYRRFGYGPATYTRALTVPRHRAALTPPRGGADEPAGTVELLRREPAVDLLEQVYDRYRRTRPGSVSRPHRWWARGAGQPPIAPKPRYVALHRDADGTPDGYASYAVEDKRSLVVDETVAATDAAYTALVRYLLGHDLVQEVVFRHVPPDSPLPWQLVDFGAAQPGKHTDWLWARVLDVPGALTARGWSTDGTLVLDVDDPFLGEHHRLLLTVRGGEAECVPTDRAPDLSLDVSDLGSILLGGTTPGTLVRAGHLRAHHPDVPARADALFRADREPHCLHWF</sequence>
<feature type="binding site" evidence="4">
    <location>
        <begin position="120"/>
        <end position="121"/>
    </location>
    <ligand>
        <name>acetyl-CoA</name>
        <dbReference type="ChEBI" id="CHEBI:57288"/>
    </ligand>
</feature>
<feature type="domain" description="N-acetyltransferase" evidence="5">
    <location>
        <begin position="2"/>
        <end position="151"/>
    </location>
</feature>
<keyword evidence="7" id="KW-1185">Reference proteome</keyword>
<dbReference type="Gene3D" id="3.30.1050.10">
    <property type="entry name" value="SCP2 sterol-binding domain"/>
    <property type="match status" value="1"/>
</dbReference>
<dbReference type="SUPFAM" id="SSF55718">
    <property type="entry name" value="SCP-like"/>
    <property type="match status" value="1"/>
</dbReference>
<feature type="active site" description="Proton acceptor; via carboxylate" evidence="4">
    <location>
        <position position="405"/>
    </location>
</feature>
<evidence type="ECO:0000313" key="7">
    <source>
        <dbReference type="Proteomes" id="UP001500897"/>
    </source>
</evidence>
<dbReference type="InterPro" id="IPR036527">
    <property type="entry name" value="SCP2_sterol-bd_dom_sf"/>
</dbReference>
<comment type="similarity">
    <text evidence="1 4">Belongs to the acetyltransferase Eis family.</text>
</comment>
<gene>
    <name evidence="6" type="ORF">GCM10009759_02800</name>
</gene>
<dbReference type="PANTHER" id="PTHR37817">
    <property type="entry name" value="N-ACETYLTRANSFERASE EIS"/>
    <property type="match status" value="1"/>
</dbReference>
<dbReference type="InterPro" id="IPR000182">
    <property type="entry name" value="GNAT_dom"/>
</dbReference>
<accession>A0ABN2W5L3</accession>
<dbReference type="EMBL" id="BAAANS010000001">
    <property type="protein sequence ID" value="GAA2084072.1"/>
    <property type="molecule type" value="Genomic_DNA"/>
</dbReference>
<evidence type="ECO:0000259" key="5">
    <source>
        <dbReference type="PROSITE" id="PS51186"/>
    </source>
</evidence>
<dbReference type="SUPFAM" id="SSF55729">
    <property type="entry name" value="Acyl-CoA N-acyltransferases (Nat)"/>
    <property type="match status" value="1"/>
</dbReference>
<keyword evidence="2 4" id="KW-0808">Transferase</keyword>
<dbReference type="InterPro" id="IPR022902">
    <property type="entry name" value="NAcTrfase_Eis"/>
</dbReference>
<dbReference type="InterPro" id="IPR016181">
    <property type="entry name" value="Acyl_CoA_acyltransferase"/>
</dbReference>
<evidence type="ECO:0000256" key="4">
    <source>
        <dbReference type="HAMAP-Rule" id="MF_01812"/>
    </source>
</evidence>
<dbReference type="InterPro" id="IPR041380">
    <property type="entry name" value="Acetyltransf_17"/>
</dbReference>
<evidence type="ECO:0000313" key="6">
    <source>
        <dbReference type="EMBL" id="GAA2084072.1"/>
    </source>
</evidence>
<dbReference type="RefSeq" id="WP_344549783.1">
    <property type="nucleotide sequence ID" value="NZ_BAAANS010000001.1"/>
</dbReference>
<dbReference type="Proteomes" id="UP001500897">
    <property type="component" value="Unassembled WGS sequence"/>
</dbReference>
<dbReference type="Gene3D" id="3.40.630.30">
    <property type="match status" value="2"/>
</dbReference>
<proteinExistence type="inferred from homology"/>
<evidence type="ECO:0000256" key="1">
    <source>
        <dbReference type="ARBA" id="ARBA00009213"/>
    </source>
</evidence>
<feature type="active site" description="Proton donor" evidence="4">
    <location>
        <position position="125"/>
    </location>
</feature>
<name>A0ABN2W5L3_9ACTN</name>
<comment type="caution">
    <text evidence="6">The sequence shown here is derived from an EMBL/GenBank/DDBJ whole genome shotgun (WGS) entry which is preliminary data.</text>
</comment>
<dbReference type="PROSITE" id="PS51186">
    <property type="entry name" value="GNAT"/>
    <property type="match status" value="1"/>
</dbReference>